<feature type="non-terminal residue" evidence="1">
    <location>
        <position position="1"/>
    </location>
</feature>
<reference evidence="1" key="1">
    <citation type="submission" date="2021-06" db="EMBL/GenBank/DDBJ databases">
        <authorList>
            <person name="Kallberg Y."/>
            <person name="Tangrot J."/>
            <person name="Rosling A."/>
        </authorList>
    </citation>
    <scope>NUCLEOTIDE SEQUENCE</scope>
    <source>
        <strain evidence="1">28 12/20/2015</strain>
    </source>
</reference>
<protein>
    <submittedName>
        <fullName evidence="1">3329_t:CDS:1</fullName>
    </submittedName>
</protein>
<dbReference type="EMBL" id="CAJVPW010051055">
    <property type="protein sequence ID" value="CAG8765807.1"/>
    <property type="molecule type" value="Genomic_DNA"/>
</dbReference>
<keyword evidence="2" id="KW-1185">Reference proteome</keyword>
<gene>
    <name evidence="1" type="ORF">SPELUC_LOCUS15442</name>
</gene>
<comment type="caution">
    <text evidence="1">The sequence shown here is derived from an EMBL/GenBank/DDBJ whole genome shotgun (WGS) entry which is preliminary data.</text>
</comment>
<proteinExistence type="predicted"/>
<accession>A0ACA9QVG1</accession>
<evidence type="ECO:0000313" key="1">
    <source>
        <dbReference type="EMBL" id="CAG8765807.1"/>
    </source>
</evidence>
<evidence type="ECO:0000313" key="2">
    <source>
        <dbReference type="Proteomes" id="UP000789366"/>
    </source>
</evidence>
<dbReference type="Proteomes" id="UP000789366">
    <property type="component" value="Unassembled WGS sequence"/>
</dbReference>
<name>A0ACA9QVG1_9GLOM</name>
<organism evidence="1 2">
    <name type="scientific">Cetraspora pellucida</name>
    <dbReference type="NCBI Taxonomy" id="1433469"/>
    <lineage>
        <taxon>Eukaryota</taxon>
        <taxon>Fungi</taxon>
        <taxon>Fungi incertae sedis</taxon>
        <taxon>Mucoromycota</taxon>
        <taxon>Glomeromycotina</taxon>
        <taxon>Glomeromycetes</taxon>
        <taxon>Diversisporales</taxon>
        <taxon>Gigasporaceae</taxon>
        <taxon>Cetraspora</taxon>
    </lineage>
</organism>
<sequence>IIQNVGISNDLWLYKSKDGQSLLKAIISHLNKYSNRYSHPKGDEERIMKVDLFLLKPLMYIANIADKIGSKSKKNIEHDYLQGMLKKFNGKYSLDYNNKSDIDINVGLSSEIRKNGIPPFWMLGVA</sequence>